<dbReference type="AlphaFoldDB" id="A0A518G226"/>
<sequence>MTCITVELANPLLNQALAIVTRCVNKQESSPLQGNFATESYALDDCLRCAAMLTHRGSMLPTSFQPIS</sequence>
<dbReference type="Proteomes" id="UP000318017">
    <property type="component" value="Chromosome"/>
</dbReference>
<organism evidence="1 2">
    <name type="scientific">Aureliella helgolandensis</name>
    <dbReference type="NCBI Taxonomy" id="2527968"/>
    <lineage>
        <taxon>Bacteria</taxon>
        <taxon>Pseudomonadati</taxon>
        <taxon>Planctomycetota</taxon>
        <taxon>Planctomycetia</taxon>
        <taxon>Pirellulales</taxon>
        <taxon>Pirellulaceae</taxon>
        <taxon>Aureliella</taxon>
    </lineage>
</organism>
<dbReference type="EMBL" id="CP036298">
    <property type="protein sequence ID" value="QDV22595.1"/>
    <property type="molecule type" value="Genomic_DNA"/>
</dbReference>
<evidence type="ECO:0000313" key="1">
    <source>
        <dbReference type="EMBL" id="QDV22595.1"/>
    </source>
</evidence>
<keyword evidence="2" id="KW-1185">Reference proteome</keyword>
<dbReference type="KEGG" id="ahel:Q31a_08810"/>
<reference evidence="1 2" key="1">
    <citation type="submission" date="2019-02" db="EMBL/GenBank/DDBJ databases">
        <title>Deep-cultivation of Planctomycetes and their phenomic and genomic characterization uncovers novel biology.</title>
        <authorList>
            <person name="Wiegand S."/>
            <person name="Jogler M."/>
            <person name="Boedeker C."/>
            <person name="Pinto D."/>
            <person name="Vollmers J."/>
            <person name="Rivas-Marin E."/>
            <person name="Kohn T."/>
            <person name="Peeters S.H."/>
            <person name="Heuer A."/>
            <person name="Rast P."/>
            <person name="Oberbeckmann S."/>
            <person name="Bunk B."/>
            <person name="Jeske O."/>
            <person name="Meyerdierks A."/>
            <person name="Storesund J.E."/>
            <person name="Kallscheuer N."/>
            <person name="Luecker S."/>
            <person name="Lage O.M."/>
            <person name="Pohl T."/>
            <person name="Merkel B.J."/>
            <person name="Hornburger P."/>
            <person name="Mueller R.-W."/>
            <person name="Bruemmer F."/>
            <person name="Labrenz M."/>
            <person name="Spormann A.M."/>
            <person name="Op den Camp H."/>
            <person name="Overmann J."/>
            <person name="Amann R."/>
            <person name="Jetten M.S.M."/>
            <person name="Mascher T."/>
            <person name="Medema M.H."/>
            <person name="Devos D.P."/>
            <person name="Kaster A.-K."/>
            <person name="Ovreas L."/>
            <person name="Rohde M."/>
            <person name="Galperin M.Y."/>
            <person name="Jogler C."/>
        </authorList>
    </citation>
    <scope>NUCLEOTIDE SEQUENCE [LARGE SCALE GENOMIC DNA]</scope>
    <source>
        <strain evidence="1 2">Q31a</strain>
    </source>
</reference>
<accession>A0A518G226</accession>
<gene>
    <name evidence="1" type="ORF">Q31a_08810</name>
</gene>
<proteinExistence type="predicted"/>
<protein>
    <submittedName>
        <fullName evidence="1">Uncharacterized protein</fullName>
    </submittedName>
</protein>
<name>A0A518G226_9BACT</name>
<evidence type="ECO:0000313" key="2">
    <source>
        <dbReference type="Proteomes" id="UP000318017"/>
    </source>
</evidence>